<organism evidence="1 2">
    <name type="scientific">Baekduia soli</name>
    <dbReference type="NCBI Taxonomy" id="496014"/>
    <lineage>
        <taxon>Bacteria</taxon>
        <taxon>Bacillati</taxon>
        <taxon>Actinomycetota</taxon>
        <taxon>Thermoleophilia</taxon>
        <taxon>Solirubrobacterales</taxon>
        <taxon>Baekduiaceae</taxon>
        <taxon>Baekduia</taxon>
    </lineage>
</organism>
<evidence type="ECO:0000313" key="2">
    <source>
        <dbReference type="Proteomes" id="UP000321805"/>
    </source>
</evidence>
<protein>
    <submittedName>
        <fullName evidence="1">Uncharacterized protein</fullName>
    </submittedName>
</protein>
<dbReference type="InterPro" id="IPR009241">
    <property type="entry name" value="HigB-like"/>
</dbReference>
<dbReference type="Proteomes" id="UP000321805">
    <property type="component" value="Chromosome"/>
</dbReference>
<accession>A0A5B8U536</accession>
<dbReference type="OrthoDB" id="573082at2"/>
<sequence length="84" mass="9311">MLNAVDKLRQLGPKLVAPHVKSLKGEADLFELRPRQGSSMCRPIFVQQADRYLVVAVAVDHAKDMDRAVADARARLQERGTVAD</sequence>
<dbReference type="KEGG" id="bsol:FSW04_11880"/>
<reference evidence="1 2" key="1">
    <citation type="journal article" date="2018" name="J. Microbiol.">
        <title>Baekduia soli gen. nov., sp. nov., a novel bacterium isolated from the soil of Baekdu Mountain and proposal of a novel family name, Baekduiaceae fam. nov.</title>
        <authorList>
            <person name="An D.S."/>
            <person name="Siddiqi M.Z."/>
            <person name="Kim K.H."/>
            <person name="Yu H.S."/>
            <person name="Im W.T."/>
        </authorList>
    </citation>
    <scope>NUCLEOTIDE SEQUENCE [LARGE SCALE GENOMIC DNA]</scope>
    <source>
        <strain evidence="1 2">BR7-21</strain>
    </source>
</reference>
<evidence type="ECO:0000313" key="1">
    <source>
        <dbReference type="EMBL" id="QEC48193.1"/>
    </source>
</evidence>
<dbReference type="EMBL" id="CP042430">
    <property type="protein sequence ID" value="QEC48193.1"/>
    <property type="molecule type" value="Genomic_DNA"/>
</dbReference>
<proteinExistence type="predicted"/>
<name>A0A5B8U536_9ACTN</name>
<dbReference type="AlphaFoldDB" id="A0A5B8U536"/>
<gene>
    <name evidence="1" type="ORF">FSW04_11880</name>
</gene>
<dbReference type="Pfam" id="PF05973">
    <property type="entry name" value="Gp49"/>
    <property type="match status" value="1"/>
</dbReference>
<keyword evidence="2" id="KW-1185">Reference proteome</keyword>